<sequence length="53" mass="6110">MARSFDLWLLYSVALFAPAYPGNYGAPAVWLSCMGMYLERFIQLSSIPSDYYY</sequence>
<proteinExistence type="predicted"/>
<organism evidence="1 2">
    <name type="scientific">Agathobaculum ammoniilyticum</name>
    <dbReference type="NCBI Taxonomy" id="2981778"/>
    <lineage>
        <taxon>Bacteria</taxon>
        <taxon>Bacillati</taxon>
        <taxon>Bacillota</taxon>
        <taxon>Clostridia</taxon>
        <taxon>Eubacteriales</taxon>
        <taxon>Butyricicoccaceae</taxon>
        <taxon>Agathobaculum</taxon>
    </lineage>
</organism>
<dbReference type="Proteomes" id="UP001652397">
    <property type="component" value="Unassembled WGS sequence"/>
</dbReference>
<evidence type="ECO:0000313" key="1">
    <source>
        <dbReference type="EMBL" id="MCU6787571.1"/>
    </source>
</evidence>
<dbReference type="PROSITE" id="PS51257">
    <property type="entry name" value="PROKAR_LIPOPROTEIN"/>
    <property type="match status" value="1"/>
</dbReference>
<protein>
    <submittedName>
        <fullName evidence="1">Uncharacterized protein</fullName>
    </submittedName>
</protein>
<gene>
    <name evidence="1" type="ORF">OCV66_00445</name>
</gene>
<comment type="caution">
    <text evidence="1">The sequence shown here is derived from an EMBL/GenBank/DDBJ whole genome shotgun (WGS) entry which is preliminary data.</text>
</comment>
<accession>A0ABT2U0L7</accession>
<keyword evidence="2" id="KW-1185">Reference proteome</keyword>
<name>A0ABT2U0L7_9FIRM</name>
<reference evidence="1 2" key="1">
    <citation type="journal article" date="2021" name="ISME Commun">
        <title>Automated analysis of genomic sequences facilitates high-throughput and comprehensive description of bacteria.</title>
        <authorList>
            <person name="Hitch T.C.A."/>
        </authorList>
    </citation>
    <scope>NUCLEOTIDE SEQUENCE [LARGE SCALE GENOMIC DNA]</scope>
    <source>
        <strain evidence="1 2">Sanger_34</strain>
    </source>
</reference>
<evidence type="ECO:0000313" key="2">
    <source>
        <dbReference type="Proteomes" id="UP001652397"/>
    </source>
</evidence>
<dbReference type="EMBL" id="JAOQJE010000001">
    <property type="protein sequence ID" value="MCU6787571.1"/>
    <property type="molecule type" value="Genomic_DNA"/>
</dbReference>